<dbReference type="InterPro" id="IPR049326">
    <property type="entry name" value="Rhodopsin_dom_fungi"/>
</dbReference>
<evidence type="ECO:0008006" key="10">
    <source>
        <dbReference type="Google" id="ProtNLM"/>
    </source>
</evidence>
<proteinExistence type="inferred from homology"/>
<feature type="transmembrane region" description="Helical" evidence="6">
    <location>
        <begin position="202"/>
        <end position="222"/>
    </location>
</feature>
<dbReference type="OrthoDB" id="3923077at2759"/>
<dbReference type="InterPro" id="IPR049192">
    <property type="entry name" value="DUF4246_C"/>
</dbReference>
<evidence type="ECO:0000259" key="7">
    <source>
        <dbReference type="Pfam" id="PF14033"/>
    </source>
</evidence>
<sequence>MESYYGGLGPMLNAVLWVQVVIFAIFVGLRLYTRSQILHSVGADDYLVVIALIIYSAFVTAGTKYGLSRKFADIGNPDAYFLAVELEIYSQVAGLMVIGLGKCAVGIFLLRIVRNKFQKAFIWAFLAGTVFITLFSSIVVVVQCDPVQRTWDRRVLGTCWIDFSEVGLTVGSWFVVADFCFAILPWFVIWEVNRKRKEKITVACGLSLGIFAGICGIVHTVALNALNASEYIYDTVDMLIWSATESIVTIMCSSLSTSASATAAKATAPAQQVPTNSPFTAITAVENTVLDELRHKADIFEQAGLIPVMDFCIAALKSDKLLTDELVAEIKSAVAPLENVPGEQKDWQPGTHHQMLDLVHREGIRDELMEERDARVKELDSELISVEYRFCEH</sequence>
<dbReference type="GO" id="GO:0016020">
    <property type="term" value="C:membrane"/>
    <property type="evidence" value="ECO:0007669"/>
    <property type="project" value="UniProtKB-SubCell"/>
</dbReference>
<evidence type="ECO:0000256" key="1">
    <source>
        <dbReference type="ARBA" id="ARBA00004141"/>
    </source>
</evidence>
<evidence type="ECO:0000259" key="8">
    <source>
        <dbReference type="Pfam" id="PF20684"/>
    </source>
</evidence>
<dbReference type="Proteomes" id="UP000030701">
    <property type="component" value="Unassembled WGS sequence"/>
</dbReference>
<comment type="subcellular location">
    <subcellularLocation>
        <location evidence="1">Membrane</location>
        <topology evidence="1">Multi-pass membrane protein</topology>
    </subcellularLocation>
</comment>
<feature type="transmembrane region" description="Helical" evidence="6">
    <location>
        <begin position="88"/>
        <end position="113"/>
    </location>
</feature>
<dbReference type="EMBL" id="JH657955">
    <property type="protein sequence ID" value="EXM20245.1"/>
    <property type="molecule type" value="Genomic_DNA"/>
</dbReference>
<dbReference type="Pfam" id="PF20684">
    <property type="entry name" value="Fung_rhodopsin"/>
    <property type="match status" value="1"/>
</dbReference>
<organism evidence="9">
    <name type="scientific">Fusarium oxysporum f. sp. vasinfectum 25433</name>
    <dbReference type="NCBI Taxonomy" id="1089449"/>
    <lineage>
        <taxon>Eukaryota</taxon>
        <taxon>Fungi</taxon>
        <taxon>Dikarya</taxon>
        <taxon>Ascomycota</taxon>
        <taxon>Pezizomycotina</taxon>
        <taxon>Sordariomycetes</taxon>
        <taxon>Hypocreomycetidae</taxon>
        <taxon>Hypocreales</taxon>
        <taxon>Nectriaceae</taxon>
        <taxon>Fusarium</taxon>
        <taxon>Fusarium oxysporum species complex</taxon>
    </lineage>
</organism>
<comment type="similarity">
    <text evidence="5">Belongs to the SAT4 family.</text>
</comment>
<feature type="domain" description="DUF4246" evidence="7">
    <location>
        <begin position="287"/>
        <end position="360"/>
    </location>
</feature>
<feature type="transmembrane region" description="Helical" evidence="6">
    <location>
        <begin position="12"/>
        <end position="33"/>
    </location>
</feature>
<keyword evidence="2 6" id="KW-0812">Transmembrane</keyword>
<evidence type="ECO:0000256" key="5">
    <source>
        <dbReference type="ARBA" id="ARBA00038359"/>
    </source>
</evidence>
<dbReference type="AlphaFoldDB" id="X0MI46"/>
<reference evidence="9" key="2">
    <citation type="submission" date="2012-05" db="EMBL/GenBank/DDBJ databases">
        <title>The Genome Annotation of Fusarium oxysporum Cotton.</title>
        <authorList>
            <consortium name="The Broad Institute Genomics Platform"/>
            <person name="Ma L.-J."/>
            <person name="Corby-Kistler H."/>
            <person name="Broz K."/>
            <person name="Gale L.R."/>
            <person name="Jonkers W."/>
            <person name="O'Donnell K."/>
            <person name="Ploetz R."/>
            <person name="Steinberg C."/>
            <person name="Schwartz D.C."/>
            <person name="VanEtten H."/>
            <person name="Zhou S."/>
            <person name="Young S.K."/>
            <person name="Zeng Q."/>
            <person name="Gargeya S."/>
            <person name="Fitzgerald M."/>
            <person name="Abouelleil A."/>
            <person name="Alvarado L."/>
            <person name="Chapman S.B."/>
            <person name="Gainer-Dewar J."/>
            <person name="Goldberg J."/>
            <person name="Griggs A."/>
            <person name="Gujja S."/>
            <person name="Hansen M."/>
            <person name="Howarth C."/>
            <person name="Imamovic A."/>
            <person name="Ireland A."/>
            <person name="Larimer J."/>
            <person name="McCowan C."/>
            <person name="Murphy C."/>
            <person name="Pearson M."/>
            <person name="Poon T.W."/>
            <person name="Priest M."/>
            <person name="Roberts A."/>
            <person name="Saif S."/>
            <person name="Shea T."/>
            <person name="Sykes S."/>
            <person name="Wortman J."/>
            <person name="Nusbaum C."/>
            <person name="Birren B."/>
        </authorList>
    </citation>
    <scope>NUCLEOTIDE SEQUENCE</scope>
    <source>
        <strain evidence="9">25433</strain>
    </source>
</reference>
<keyword evidence="3 6" id="KW-1133">Transmembrane helix</keyword>
<feature type="transmembrane region" description="Helical" evidence="6">
    <location>
        <begin position="170"/>
        <end position="190"/>
    </location>
</feature>
<accession>X0MI46</accession>
<evidence type="ECO:0000256" key="4">
    <source>
        <dbReference type="ARBA" id="ARBA00023136"/>
    </source>
</evidence>
<dbReference type="PANTHER" id="PTHR33048">
    <property type="entry name" value="PTH11-LIKE INTEGRAL MEMBRANE PROTEIN (AFU_ORTHOLOGUE AFUA_5G11245)"/>
    <property type="match status" value="1"/>
</dbReference>
<protein>
    <recommendedName>
        <fullName evidence="10">Integral membrane protein</fullName>
    </recommendedName>
</protein>
<feature type="transmembrane region" description="Helical" evidence="6">
    <location>
        <begin position="120"/>
        <end position="142"/>
    </location>
</feature>
<evidence type="ECO:0000256" key="6">
    <source>
        <dbReference type="SAM" id="Phobius"/>
    </source>
</evidence>
<gene>
    <name evidence="9" type="ORF">FOTG_11834</name>
</gene>
<dbReference type="PANTHER" id="PTHR33048:SF93">
    <property type="entry name" value="INTEGRAL MEMBRANE PROTEIN"/>
    <property type="match status" value="1"/>
</dbReference>
<feature type="domain" description="Rhodopsin" evidence="8">
    <location>
        <begin position="29"/>
        <end position="258"/>
    </location>
</feature>
<dbReference type="HOGENOM" id="CLU_042170_0_0_1"/>
<evidence type="ECO:0000256" key="2">
    <source>
        <dbReference type="ARBA" id="ARBA00022692"/>
    </source>
</evidence>
<dbReference type="InterPro" id="IPR052337">
    <property type="entry name" value="SAT4-like"/>
</dbReference>
<reference evidence="9" key="1">
    <citation type="submission" date="2011-11" db="EMBL/GenBank/DDBJ databases">
        <title>The Genome Sequence of Fusarium oxysporum Cotton.</title>
        <authorList>
            <consortium name="The Broad Institute Genome Sequencing Platform"/>
            <person name="Ma L.-J."/>
            <person name="Gale L.R."/>
            <person name="Schwartz D.C."/>
            <person name="Zhou S."/>
            <person name="Corby-Kistler H."/>
            <person name="Young S.K."/>
            <person name="Zeng Q."/>
            <person name="Gargeya S."/>
            <person name="Fitzgerald M."/>
            <person name="Haas B."/>
            <person name="Abouelleil A."/>
            <person name="Alvarado L."/>
            <person name="Arachchi H.M."/>
            <person name="Berlin A."/>
            <person name="Brown A."/>
            <person name="Chapman S.B."/>
            <person name="Chen Z."/>
            <person name="Dunbar C."/>
            <person name="Freedman E."/>
            <person name="Gearin G."/>
            <person name="Goldberg J."/>
            <person name="Griggs A."/>
            <person name="Gujja S."/>
            <person name="Heiman D."/>
            <person name="Howarth C."/>
            <person name="Larson L."/>
            <person name="Lui A."/>
            <person name="MacDonald P.J.P."/>
            <person name="Montmayeur A."/>
            <person name="Murphy C."/>
            <person name="Neiman D."/>
            <person name="Pearson M."/>
            <person name="Priest M."/>
            <person name="Roberts A."/>
            <person name="Saif S."/>
            <person name="Shea T."/>
            <person name="Shenoy N."/>
            <person name="Sisk P."/>
            <person name="Stolte C."/>
            <person name="Sykes S."/>
            <person name="Wortman J."/>
            <person name="Nusbaum C."/>
            <person name="Birren B."/>
        </authorList>
    </citation>
    <scope>NUCLEOTIDE SEQUENCE [LARGE SCALE GENOMIC DNA]</scope>
    <source>
        <strain evidence="9">25433</strain>
    </source>
</reference>
<name>X0MI46_FUSOX</name>
<keyword evidence="4 6" id="KW-0472">Membrane</keyword>
<dbReference type="Pfam" id="PF14033">
    <property type="entry name" value="DUF4246"/>
    <property type="match status" value="1"/>
</dbReference>
<evidence type="ECO:0000313" key="9">
    <source>
        <dbReference type="EMBL" id="EXM20245.1"/>
    </source>
</evidence>
<feature type="transmembrane region" description="Helical" evidence="6">
    <location>
        <begin position="45"/>
        <end position="68"/>
    </location>
</feature>
<evidence type="ECO:0000256" key="3">
    <source>
        <dbReference type="ARBA" id="ARBA00022989"/>
    </source>
</evidence>